<dbReference type="InterPro" id="IPR023631">
    <property type="entry name" value="Amidase_dom"/>
</dbReference>
<dbReference type="Gene3D" id="3.90.1300.10">
    <property type="entry name" value="Amidase signature (AS) domain"/>
    <property type="match status" value="1"/>
</dbReference>
<name>A0A1G7HYI1_9PROT</name>
<accession>A0A1G7HYI1</accession>
<protein>
    <submittedName>
        <fullName evidence="2">Aspartyl-tRNA(Asn)/glutamyl-tRNA(Gln) amidotransferase subunit A</fullName>
    </submittedName>
</protein>
<dbReference type="STRING" id="69960.SAMN05421720_1271"/>
<sequence>MTDRTPTLGALARALDSGETTSRTLVENCLERIADPAGEGPRVYLTTHVAAARAAADAVDRMRAAGLAPHPLAGVAISVKDLFDEAAQVTTAGSRVLADAAPAGRDAVAVARLRAAGLVVLGRTNMSEFAFSGVGLNPHHGTPRNPWDRATGRIPGGSSSGAAVSVADGMAHAALGTDTGGSCRIPAALCGVTGFKPTARRVPTRGVFPLSPTLDSVGPLGRSVDCCARLDAILSGRAEDGGAAPVEVAGLRLGAPPTTVLEDLDESVARAFDRALGRLSAAGARIDTRPLPMLREAAGIHAGGGIVVAEAFAMHRGRLAVAGDAYDPRVRQRIEAGAAMGAADLVDVLRARADLGGRFHAALAPFDAMVWPTAPMVAPPLDAVRADADFRRINMRLLRNTAIVNAMDACAVSLPCHEPGTAPVGLMVTGGHGADRRTLSVAAAIEAVVASEGPP</sequence>
<proteinExistence type="predicted"/>
<dbReference type="PANTHER" id="PTHR11895">
    <property type="entry name" value="TRANSAMIDASE"/>
    <property type="match status" value="1"/>
</dbReference>
<dbReference type="EMBL" id="FNAP01000027">
    <property type="protein sequence ID" value="SDF05393.1"/>
    <property type="molecule type" value="Genomic_DNA"/>
</dbReference>
<reference evidence="2 3" key="1">
    <citation type="submission" date="2016-10" db="EMBL/GenBank/DDBJ databases">
        <authorList>
            <person name="de Groot N.N."/>
        </authorList>
    </citation>
    <scope>NUCLEOTIDE SEQUENCE [LARGE SCALE GENOMIC DNA]</scope>
    <source>
        <strain evidence="2 3">ATCC 700224</strain>
    </source>
</reference>
<dbReference type="Proteomes" id="UP000199412">
    <property type="component" value="Unassembled WGS sequence"/>
</dbReference>
<dbReference type="InterPro" id="IPR000120">
    <property type="entry name" value="Amidase"/>
</dbReference>
<dbReference type="PANTHER" id="PTHR11895:SF176">
    <property type="entry name" value="AMIDASE AMID-RELATED"/>
    <property type="match status" value="1"/>
</dbReference>
<organism evidence="2 3">
    <name type="scientific">Rhodospira trueperi</name>
    <dbReference type="NCBI Taxonomy" id="69960"/>
    <lineage>
        <taxon>Bacteria</taxon>
        <taxon>Pseudomonadati</taxon>
        <taxon>Pseudomonadota</taxon>
        <taxon>Alphaproteobacteria</taxon>
        <taxon>Rhodospirillales</taxon>
        <taxon>Rhodospirillaceae</taxon>
        <taxon>Rhodospira</taxon>
    </lineage>
</organism>
<dbReference type="GO" id="GO:0016740">
    <property type="term" value="F:transferase activity"/>
    <property type="evidence" value="ECO:0007669"/>
    <property type="project" value="UniProtKB-KW"/>
</dbReference>
<dbReference type="AlphaFoldDB" id="A0A1G7HYI1"/>
<keyword evidence="2" id="KW-0808">Transferase</keyword>
<evidence type="ECO:0000313" key="2">
    <source>
        <dbReference type="EMBL" id="SDF05393.1"/>
    </source>
</evidence>
<dbReference type="NCBIfam" id="NF005460">
    <property type="entry name" value="PRK07056.1"/>
    <property type="match status" value="1"/>
</dbReference>
<evidence type="ECO:0000313" key="3">
    <source>
        <dbReference type="Proteomes" id="UP000199412"/>
    </source>
</evidence>
<dbReference type="InterPro" id="IPR036928">
    <property type="entry name" value="AS_sf"/>
</dbReference>
<dbReference type="OrthoDB" id="9811471at2"/>
<gene>
    <name evidence="2" type="ORF">SAMN05421720_1271</name>
</gene>
<feature type="domain" description="Amidase" evidence="1">
    <location>
        <begin position="26"/>
        <end position="439"/>
    </location>
</feature>
<keyword evidence="3" id="KW-1185">Reference proteome</keyword>
<evidence type="ECO:0000259" key="1">
    <source>
        <dbReference type="Pfam" id="PF01425"/>
    </source>
</evidence>
<dbReference type="Pfam" id="PF01425">
    <property type="entry name" value="Amidase"/>
    <property type="match status" value="1"/>
</dbReference>
<dbReference type="SUPFAM" id="SSF75304">
    <property type="entry name" value="Amidase signature (AS) enzymes"/>
    <property type="match status" value="1"/>
</dbReference>
<dbReference type="RefSeq" id="WP_092788087.1">
    <property type="nucleotide sequence ID" value="NZ_FNAP01000027.1"/>
</dbReference>